<dbReference type="GO" id="GO:0016757">
    <property type="term" value="F:glycosyltransferase activity"/>
    <property type="evidence" value="ECO:0007669"/>
    <property type="project" value="InterPro"/>
</dbReference>
<evidence type="ECO:0000259" key="1">
    <source>
        <dbReference type="Pfam" id="PF00534"/>
    </source>
</evidence>
<dbReference type="AlphaFoldDB" id="Q314G4"/>
<accession>Q314G4</accession>
<proteinExistence type="predicted"/>
<dbReference type="PANTHER" id="PTHR45947">
    <property type="entry name" value="SULFOQUINOVOSYL TRANSFERASE SQD2"/>
    <property type="match status" value="1"/>
</dbReference>
<dbReference type="HOGENOM" id="CLU_032290_0_0_7"/>
<evidence type="ECO:0000259" key="2">
    <source>
        <dbReference type="Pfam" id="PF13439"/>
    </source>
</evidence>
<dbReference type="STRING" id="207559.Dde_0881"/>
<dbReference type="EMBL" id="CP000112">
    <property type="protein sequence ID" value="ABB37682.1"/>
    <property type="molecule type" value="Genomic_DNA"/>
</dbReference>
<name>Q314G4_OLEA2</name>
<keyword evidence="4" id="KW-1185">Reference proteome</keyword>
<dbReference type="Proteomes" id="UP000002710">
    <property type="component" value="Chromosome"/>
</dbReference>
<dbReference type="Gene3D" id="3.40.50.2000">
    <property type="entry name" value="Glycogen Phosphorylase B"/>
    <property type="match status" value="2"/>
</dbReference>
<dbReference type="CDD" id="cd03801">
    <property type="entry name" value="GT4_PimA-like"/>
    <property type="match status" value="1"/>
</dbReference>
<dbReference type="PANTHER" id="PTHR45947:SF3">
    <property type="entry name" value="SULFOQUINOVOSYL TRANSFERASE SQD2"/>
    <property type="match status" value="1"/>
</dbReference>
<dbReference type="InterPro" id="IPR001296">
    <property type="entry name" value="Glyco_trans_1"/>
</dbReference>
<dbReference type="KEGG" id="dde:Dde_0881"/>
<dbReference type="SUPFAM" id="SSF53756">
    <property type="entry name" value="UDP-Glycosyltransferase/glycogen phosphorylase"/>
    <property type="match status" value="1"/>
</dbReference>
<sequence length="426" mass="46338">MRILHVLSQRPEMTGSGVSTLAMLRCAGDAGHSNALVAGVPAAFAVPAQLGGGTPQAQEEHCLCSFSSFVRFGRDLPFAVTGMSDVMPYESSRWAQLDDSQLDAYEACFGECLRNAVQAFRPQIIHSNHLWVVTALARRLFPQIPVVASCHGSDLRQFRSVPRVARRVLAACRMVDGVFALSQAQKRDIEMLYGIDSRRISVVAAGYDRQVFGCGRPWQRNTAGGPLRVLYAGKLSRAKGVPWLLRACARLLGCGHDMVLDICGGGTGSDYEECVALARGLCERAVLHGNVSQNRLAELMRAAHVFVLPSFFEGLPLVLLEALACGCRLVATRLEGVEEVFAGLPSEAVTLVDLPRLHDVDRPFAEDERRFEHNLHAALKNCLQTMNAPVAGGVSPAVDALLDGYSWEAVFSRVDAVYRRIVSDCC</sequence>
<dbReference type="Pfam" id="PF00534">
    <property type="entry name" value="Glycos_transf_1"/>
    <property type="match status" value="1"/>
</dbReference>
<protein>
    <submittedName>
        <fullName evidence="3">Glycosyl transferase group 1</fullName>
    </submittedName>
</protein>
<evidence type="ECO:0000313" key="3">
    <source>
        <dbReference type="EMBL" id="ABB37682.1"/>
    </source>
</evidence>
<reference evidence="3 4" key="1">
    <citation type="journal article" date="2011" name="J. Bacteriol.">
        <title>Complete genome sequence and updated annotation of Desulfovibrio alaskensis G20.</title>
        <authorList>
            <person name="Hauser L.J."/>
            <person name="Land M.L."/>
            <person name="Brown S.D."/>
            <person name="Larimer F."/>
            <person name="Keller K.L."/>
            <person name="Rapp-Giles B.J."/>
            <person name="Price M.N."/>
            <person name="Lin M."/>
            <person name="Bruce D.C."/>
            <person name="Detter J.C."/>
            <person name="Tapia R."/>
            <person name="Han C.S."/>
            <person name="Goodwin L.A."/>
            <person name="Cheng J.F."/>
            <person name="Pitluck S."/>
            <person name="Copeland A."/>
            <person name="Lucas S."/>
            <person name="Nolan M."/>
            <person name="Lapidus A.L."/>
            <person name="Palumbo A.V."/>
            <person name="Wall J.D."/>
        </authorList>
    </citation>
    <scope>NUCLEOTIDE SEQUENCE [LARGE SCALE GENOMIC DNA]</scope>
    <source>
        <strain evidence="4">ATCC BAA 1058 / DSM 17464 / G20</strain>
    </source>
</reference>
<evidence type="ECO:0000313" key="4">
    <source>
        <dbReference type="Proteomes" id="UP000002710"/>
    </source>
</evidence>
<dbReference type="RefSeq" id="WP_011366930.1">
    <property type="nucleotide sequence ID" value="NC_007519.1"/>
</dbReference>
<dbReference type="eggNOG" id="COG0438">
    <property type="taxonomic scope" value="Bacteria"/>
</dbReference>
<keyword evidence="3" id="KW-0808">Transferase</keyword>
<dbReference type="InterPro" id="IPR050194">
    <property type="entry name" value="Glycosyltransferase_grp1"/>
</dbReference>
<dbReference type="CAZy" id="GT4">
    <property type="family name" value="Glycosyltransferase Family 4"/>
</dbReference>
<feature type="domain" description="Glycosyltransferase subfamily 4-like N-terminal" evidence="2">
    <location>
        <begin position="111"/>
        <end position="209"/>
    </location>
</feature>
<organism evidence="3 4">
    <name type="scientific">Oleidesulfovibrio alaskensis (strain ATCC BAA-1058 / DSM 17464 / G20)</name>
    <name type="common">Desulfovibrio alaskensis</name>
    <dbReference type="NCBI Taxonomy" id="207559"/>
    <lineage>
        <taxon>Bacteria</taxon>
        <taxon>Pseudomonadati</taxon>
        <taxon>Thermodesulfobacteriota</taxon>
        <taxon>Desulfovibrionia</taxon>
        <taxon>Desulfovibrionales</taxon>
        <taxon>Desulfovibrionaceae</taxon>
        <taxon>Oleidesulfovibrio</taxon>
    </lineage>
</organism>
<feature type="domain" description="Glycosyl transferase family 1" evidence="1">
    <location>
        <begin position="221"/>
        <end position="341"/>
    </location>
</feature>
<dbReference type="InterPro" id="IPR028098">
    <property type="entry name" value="Glyco_trans_4-like_N"/>
</dbReference>
<gene>
    <name evidence="3" type="ordered locus">Dde_0881</name>
</gene>
<dbReference type="Pfam" id="PF13439">
    <property type="entry name" value="Glyco_transf_4"/>
    <property type="match status" value="1"/>
</dbReference>